<dbReference type="InterPro" id="IPR032675">
    <property type="entry name" value="LRR_dom_sf"/>
</dbReference>
<evidence type="ECO:0000259" key="8">
    <source>
        <dbReference type="PROSITE" id="PS50011"/>
    </source>
</evidence>
<dbReference type="FunFam" id="1.10.510.10:FF:000988">
    <property type="entry name" value="Leucine-rich repeat protein kinase family protein"/>
    <property type="match status" value="1"/>
</dbReference>
<keyword evidence="3" id="KW-0812">Transmembrane</keyword>
<dbReference type="PROSITE" id="PS50011">
    <property type="entry name" value="PROTEIN_KINASE_DOM"/>
    <property type="match status" value="1"/>
</dbReference>
<dbReference type="EMBL" id="KZ452167">
    <property type="protein sequence ID" value="PKA48812.1"/>
    <property type="molecule type" value="Genomic_DNA"/>
</dbReference>
<dbReference type="PROSITE" id="PS00108">
    <property type="entry name" value="PROTEIN_KINASE_ST"/>
    <property type="match status" value="1"/>
</dbReference>
<dbReference type="InterPro" id="IPR008271">
    <property type="entry name" value="Ser/Thr_kinase_AS"/>
</dbReference>
<dbReference type="EC" id="2.7.11.25" evidence="9"/>
<keyword evidence="5" id="KW-1133">Transmembrane helix</keyword>
<proteinExistence type="predicted"/>
<gene>
    <name evidence="9" type="primary">YDA</name>
    <name evidence="9" type="ORF">AXF42_Ash020986</name>
</gene>
<dbReference type="PROSITE" id="PS51450">
    <property type="entry name" value="LRR"/>
    <property type="match status" value="2"/>
</dbReference>
<evidence type="ECO:0000256" key="5">
    <source>
        <dbReference type="ARBA" id="ARBA00022989"/>
    </source>
</evidence>
<dbReference type="InterPro" id="IPR011009">
    <property type="entry name" value="Kinase-like_dom_sf"/>
</dbReference>
<dbReference type="Gene3D" id="3.80.10.10">
    <property type="entry name" value="Ribonuclease Inhibitor"/>
    <property type="match status" value="1"/>
</dbReference>
<keyword evidence="4" id="KW-0677">Repeat</keyword>
<evidence type="ECO:0000256" key="6">
    <source>
        <dbReference type="ARBA" id="ARBA00023136"/>
    </source>
</evidence>
<dbReference type="InterPro" id="IPR055414">
    <property type="entry name" value="LRR_R13L4/SHOC2-like"/>
</dbReference>
<feature type="region of interest" description="Disordered" evidence="7">
    <location>
        <begin position="1"/>
        <end position="26"/>
    </location>
</feature>
<sequence>MESSRLLESAAADSNDDKRLNKVDDDATLSGEENVVDVSGKSWDLSLFERPPPPSSIQGLYVYHNTFHLIPRSIGRLERLKTVKFFANEIEILPPEVGDLVELEHLQLKVSLPGLSGTSLKKLKSLRELELCRVPTKLAAFSILGDISGLKCLTRLSICHFSIRYLPSEIGGLKNLEELDLSFNKLKNLPDSLAELISLKSLRVANNKLVDLPPGISSLRRLLYLDLSNNRLTSLASLNFASMHALQHLDLQYNKLPYLCQIPPWINFNLEGNSEDISKGESCRSSVEVSLDDVAVRKLHRSSSCNGCCCTSFVAYSELPSSVQYVVPHRMKNALNHHEYNQHCQNCLNYSKNSRISDHTDDMSENMGEESHSRQSYATSDTNLEIHVDANGTKTTDQTIKSMFSLDNLRYESERDRSDVTNKNSVLALLDCSEKDKSTQFSRLDILTGDSCVPIIESNSSTKDCDQDKRRTNKDYSDCSFEERNFIDQCSSVEASSIVVKSKRHSDKDLDNPKPTKFRRPVVDCSSMAKKYCMESFCGIDDHLPDGFYDAGRERPFMSLQEYEECISIDSREIILLDREKDEELNAIALSARLLLSNFKRFDLSHAEEVIFDGLPRASVLALLVSDCFGGSDRSDSVLKLRKGAVGSNDKLQPFVCTCSAGTIHDDSKLSSQEEVFGSGFNFNELCENSLKVIKETRNSSVVPLGALRFGVCRHRAALMKYLCDRADPPIPCELVRGYRDFMPHAWNVVNIRMGNSWRRMVVDACYPTDIRDETDPEYYCRYIPLSRVLPPLLDESSSTLGCSFPSPSILDEMKNIQSRSVFHCKFGTIDAAAKIRSMEAEQASQEDIKELEYAFLAEIRILGALRGHDCIVEMYGHQFSSKWVSAADGSKENRTLQFIIVMEYVKGGSLKGYLDKLSGSGEKHIPLDIALFIARDVACALVELHTKHIIHRDVKSENILIDLDCKRSDSSPVVKLSDFDRSVPLHSSSHTCCIAHFGVHPPEVCVGTPRWMAPEVVQAMHERNPYGLEVDIWSYGCLLLELLTLQVPFVGKSETEIYDLLRTKRRPALTEELETLAKLEEAPSGAGLGLSDTDAKKMKLLVDLFYECTRDDPAERPTAGQIYQRLCSAASHQSEDAVSPSSNTNS</sequence>
<keyword evidence="2" id="KW-0433">Leucine-rich repeat</keyword>
<evidence type="ECO:0000256" key="7">
    <source>
        <dbReference type="SAM" id="MobiDB-lite"/>
    </source>
</evidence>
<dbReference type="SMART" id="SM00365">
    <property type="entry name" value="LRR_SD22"/>
    <property type="match status" value="3"/>
</dbReference>
<dbReference type="SUPFAM" id="SSF56112">
    <property type="entry name" value="Protein kinase-like (PK-like)"/>
    <property type="match status" value="1"/>
</dbReference>
<comment type="subcellular location">
    <subcellularLocation>
        <location evidence="1">Membrane</location>
    </subcellularLocation>
</comment>
<dbReference type="AlphaFoldDB" id="A0A2H9ZZV8"/>
<dbReference type="PANTHER" id="PTHR24359">
    <property type="entry name" value="SERINE/THREONINE-PROTEIN KINASE SBK1"/>
    <property type="match status" value="1"/>
</dbReference>
<dbReference type="SMART" id="SM00369">
    <property type="entry name" value="LRR_TYP"/>
    <property type="match status" value="5"/>
</dbReference>
<dbReference type="Pfam" id="PF00069">
    <property type="entry name" value="Pkinase"/>
    <property type="match status" value="1"/>
</dbReference>
<dbReference type="OrthoDB" id="1394818at2759"/>
<evidence type="ECO:0000256" key="1">
    <source>
        <dbReference type="ARBA" id="ARBA00004370"/>
    </source>
</evidence>
<feature type="domain" description="Protein kinase" evidence="8">
    <location>
        <begin position="816"/>
        <end position="1136"/>
    </location>
</feature>
<keyword evidence="9" id="KW-0808">Transferase</keyword>
<evidence type="ECO:0000256" key="3">
    <source>
        <dbReference type="ARBA" id="ARBA00022692"/>
    </source>
</evidence>
<keyword evidence="10" id="KW-1185">Reference proteome</keyword>
<dbReference type="InterPro" id="IPR001611">
    <property type="entry name" value="Leu-rich_rpt"/>
</dbReference>
<dbReference type="GO" id="GO:0005524">
    <property type="term" value="F:ATP binding"/>
    <property type="evidence" value="ECO:0007669"/>
    <property type="project" value="InterPro"/>
</dbReference>
<dbReference type="Pfam" id="PF14381">
    <property type="entry name" value="EDR1_CTR1_ARMC3_pept"/>
    <property type="match status" value="1"/>
</dbReference>
<evidence type="ECO:0000313" key="9">
    <source>
        <dbReference type="EMBL" id="PKA48812.1"/>
    </source>
</evidence>
<dbReference type="InterPro" id="IPR003591">
    <property type="entry name" value="Leu-rich_rpt_typical-subtyp"/>
</dbReference>
<accession>A0A2H9ZZV8</accession>
<evidence type="ECO:0000313" key="10">
    <source>
        <dbReference type="Proteomes" id="UP000236161"/>
    </source>
</evidence>
<dbReference type="SUPFAM" id="SSF52058">
    <property type="entry name" value="L domain-like"/>
    <property type="match status" value="1"/>
</dbReference>
<dbReference type="Gene3D" id="1.10.510.10">
    <property type="entry name" value="Transferase(Phosphotransferase) domain 1"/>
    <property type="match status" value="1"/>
</dbReference>
<protein>
    <submittedName>
        <fullName evidence="9">Mitogen-activated protein kinase kinase kinase YODA</fullName>
        <ecNumber evidence="9">2.7.11.25</ecNumber>
    </submittedName>
</protein>
<dbReference type="GO" id="GO:0016020">
    <property type="term" value="C:membrane"/>
    <property type="evidence" value="ECO:0007669"/>
    <property type="project" value="UniProtKB-SubCell"/>
</dbReference>
<dbReference type="STRING" id="1088818.A0A2H9ZZV8"/>
<keyword evidence="6" id="KW-0472">Membrane</keyword>
<feature type="compositionally biased region" description="Basic and acidic residues" evidence="7">
    <location>
        <begin position="15"/>
        <end position="25"/>
    </location>
</feature>
<dbReference type="SMART" id="SM00220">
    <property type="entry name" value="S_TKc"/>
    <property type="match status" value="1"/>
</dbReference>
<name>A0A2H9ZZV8_9ASPA</name>
<dbReference type="GO" id="GO:0004709">
    <property type="term" value="F:MAP kinase kinase kinase activity"/>
    <property type="evidence" value="ECO:0007669"/>
    <property type="project" value="UniProtKB-EC"/>
</dbReference>
<evidence type="ECO:0000256" key="2">
    <source>
        <dbReference type="ARBA" id="ARBA00022614"/>
    </source>
</evidence>
<dbReference type="PRINTS" id="PR00019">
    <property type="entry name" value="LEURICHRPT"/>
</dbReference>
<dbReference type="SMART" id="SM00364">
    <property type="entry name" value="LRR_BAC"/>
    <property type="match status" value="3"/>
</dbReference>
<dbReference type="PANTHER" id="PTHR24359:SF1">
    <property type="entry name" value="INHIBITOR OF NUCLEAR FACTOR KAPPA-B KINASE EPSILON SUBUNIT HOMOLOG 1-RELATED"/>
    <property type="match status" value="1"/>
</dbReference>
<dbReference type="Proteomes" id="UP000236161">
    <property type="component" value="Unassembled WGS sequence"/>
</dbReference>
<reference evidence="9 10" key="1">
    <citation type="journal article" date="2017" name="Nature">
        <title>The Apostasia genome and the evolution of orchids.</title>
        <authorList>
            <person name="Zhang G.Q."/>
            <person name="Liu K.W."/>
            <person name="Li Z."/>
            <person name="Lohaus R."/>
            <person name="Hsiao Y.Y."/>
            <person name="Niu S.C."/>
            <person name="Wang J.Y."/>
            <person name="Lin Y.C."/>
            <person name="Xu Q."/>
            <person name="Chen L.J."/>
            <person name="Yoshida K."/>
            <person name="Fujiwara S."/>
            <person name="Wang Z.W."/>
            <person name="Zhang Y.Q."/>
            <person name="Mitsuda N."/>
            <person name="Wang M."/>
            <person name="Liu G.H."/>
            <person name="Pecoraro L."/>
            <person name="Huang H.X."/>
            <person name="Xiao X.J."/>
            <person name="Lin M."/>
            <person name="Wu X.Y."/>
            <person name="Wu W.L."/>
            <person name="Chen Y.Y."/>
            <person name="Chang S.B."/>
            <person name="Sakamoto S."/>
            <person name="Ohme-Takagi M."/>
            <person name="Yagi M."/>
            <person name="Zeng S.J."/>
            <person name="Shen C.Y."/>
            <person name="Yeh C.M."/>
            <person name="Luo Y.B."/>
            <person name="Tsai W.C."/>
            <person name="Van de Peer Y."/>
            <person name="Liu Z.J."/>
        </authorList>
    </citation>
    <scope>NUCLEOTIDE SEQUENCE [LARGE SCALE GENOMIC DNA]</scope>
    <source>
        <strain evidence="10">cv. Shenzhen</strain>
        <tissue evidence="9">Stem</tissue>
    </source>
</reference>
<dbReference type="Pfam" id="PF23598">
    <property type="entry name" value="LRR_14"/>
    <property type="match status" value="1"/>
</dbReference>
<feature type="region of interest" description="Disordered" evidence="7">
    <location>
        <begin position="358"/>
        <end position="378"/>
    </location>
</feature>
<dbReference type="InterPro" id="IPR055164">
    <property type="entry name" value="EDR1/CTR1/ARMC3-like_pept-like"/>
</dbReference>
<evidence type="ECO:0000256" key="4">
    <source>
        <dbReference type="ARBA" id="ARBA00022737"/>
    </source>
</evidence>
<dbReference type="InterPro" id="IPR000719">
    <property type="entry name" value="Prot_kinase_dom"/>
</dbReference>
<keyword evidence="9" id="KW-0418">Kinase</keyword>
<organism evidence="9 10">
    <name type="scientific">Apostasia shenzhenica</name>
    <dbReference type="NCBI Taxonomy" id="1088818"/>
    <lineage>
        <taxon>Eukaryota</taxon>
        <taxon>Viridiplantae</taxon>
        <taxon>Streptophyta</taxon>
        <taxon>Embryophyta</taxon>
        <taxon>Tracheophyta</taxon>
        <taxon>Spermatophyta</taxon>
        <taxon>Magnoliopsida</taxon>
        <taxon>Liliopsida</taxon>
        <taxon>Asparagales</taxon>
        <taxon>Orchidaceae</taxon>
        <taxon>Apostasioideae</taxon>
        <taxon>Apostasia</taxon>
    </lineage>
</organism>